<dbReference type="PANTHER" id="PTHR43386">
    <property type="entry name" value="OLIGOPEPTIDE TRANSPORT SYSTEM PERMEASE PROTEIN APPC"/>
    <property type="match status" value="1"/>
</dbReference>
<feature type="transmembrane region" description="Helical" evidence="7">
    <location>
        <begin position="262"/>
        <end position="285"/>
    </location>
</feature>
<protein>
    <submittedName>
        <fullName evidence="9">Peptide ABC transporter permease</fullName>
    </submittedName>
</protein>
<evidence type="ECO:0000256" key="5">
    <source>
        <dbReference type="ARBA" id="ARBA00022989"/>
    </source>
</evidence>
<dbReference type="GO" id="GO:0055085">
    <property type="term" value="P:transmembrane transport"/>
    <property type="evidence" value="ECO:0007669"/>
    <property type="project" value="InterPro"/>
</dbReference>
<feature type="transmembrane region" description="Helical" evidence="7">
    <location>
        <begin position="204"/>
        <end position="223"/>
    </location>
</feature>
<dbReference type="Proteomes" id="UP000217564">
    <property type="component" value="Unassembled WGS sequence"/>
</dbReference>
<comment type="subcellular location">
    <subcellularLocation>
        <location evidence="1 7">Cell membrane</location>
        <topology evidence="1 7">Multi-pass membrane protein</topology>
    </subcellularLocation>
</comment>
<dbReference type="GO" id="GO:0005886">
    <property type="term" value="C:plasma membrane"/>
    <property type="evidence" value="ECO:0007669"/>
    <property type="project" value="UniProtKB-SubCell"/>
</dbReference>
<dbReference type="Pfam" id="PF00528">
    <property type="entry name" value="BPD_transp_1"/>
    <property type="match status" value="1"/>
</dbReference>
<feature type="transmembrane region" description="Helical" evidence="7">
    <location>
        <begin position="132"/>
        <end position="158"/>
    </location>
</feature>
<evidence type="ECO:0000256" key="4">
    <source>
        <dbReference type="ARBA" id="ARBA00022692"/>
    </source>
</evidence>
<dbReference type="InterPro" id="IPR050366">
    <property type="entry name" value="BP-dependent_transpt_permease"/>
</dbReference>
<feature type="transmembrane region" description="Helical" evidence="7">
    <location>
        <begin position="170"/>
        <end position="192"/>
    </location>
</feature>
<evidence type="ECO:0000256" key="3">
    <source>
        <dbReference type="ARBA" id="ARBA00022475"/>
    </source>
</evidence>
<dbReference type="EMBL" id="NRGP01000023">
    <property type="protein sequence ID" value="PCC45525.1"/>
    <property type="molecule type" value="Genomic_DNA"/>
</dbReference>
<keyword evidence="4 7" id="KW-0812">Transmembrane</keyword>
<feature type="transmembrane region" description="Helical" evidence="7">
    <location>
        <begin position="38"/>
        <end position="60"/>
    </location>
</feature>
<dbReference type="Pfam" id="PF12911">
    <property type="entry name" value="OppC_N"/>
    <property type="match status" value="1"/>
</dbReference>
<evidence type="ECO:0000313" key="10">
    <source>
        <dbReference type="Proteomes" id="UP000217564"/>
    </source>
</evidence>
<dbReference type="InterPro" id="IPR035906">
    <property type="entry name" value="MetI-like_sf"/>
</dbReference>
<dbReference type="PANTHER" id="PTHR43386:SF25">
    <property type="entry name" value="PEPTIDE ABC TRANSPORTER PERMEASE PROTEIN"/>
    <property type="match status" value="1"/>
</dbReference>
<evidence type="ECO:0000256" key="6">
    <source>
        <dbReference type="ARBA" id="ARBA00023136"/>
    </source>
</evidence>
<keyword evidence="6 7" id="KW-0472">Membrane</keyword>
<dbReference type="RefSeq" id="WP_096162847.1">
    <property type="nucleotide sequence ID" value="NZ_NRGP01000023.1"/>
</dbReference>
<dbReference type="InterPro" id="IPR025966">
    <property type="entry name" value="OppC_N"/>
</dbReference>
<organism evidence="9 10">
    <name type="scientific">Brevibacterium aurantiacum</name>
    <dbReference type="NCBI Taxonomy" id="273384"/>
    <lineage>
        <taxon>Bacteria</taxon>
        <taxon>Bacillati</taxon>
        <taxon>Actinomycetota</taxon>
        <taxon>Actinomycetes</taxon>
        <taxon>Micrococcales</taxon>
        <taxon>Brevibacteriaceae</taxon>
        <taxon>Brevibacterium</taxon>
    </lineage>
</organism>
<accession>A0A2A3Z2D0</accession>
<proteinExistence type="inferred from homology"/>
<comment type="similarity">
    <text evidence="7">Belongs to the binding-protein-dependent transport system permease family.</text>
</comment>
<evidence type="ECO:0000259" key="8">
    <source>
        <dbReference type="PROSITE" id="PS50928"/>
    </source>
</evidence>
<reference evidence="9 10" key="1">
    <citation type="journal article" date="2017" name="Elife">
        <title>Extensive horizontal gene transfer in cheese-associated bacteria.</title>
        <authorList>
            <person name="Bonham K.S."/>
            <person name="Wolfe B.E."/>
            <person name="Dutton R.J."/>
        </authorList>
    </citation>
    <scope>NUCLEOTIDE SEQUENCE [LARGE SCALE GENOMIC DNA]</scope>
    <source>
        <strain evidence="9 10">947_7</strain>
    </source>
</reference>
<dbReference type="CDD" id="cd06261">
    <property type="entry name" value="TM_PBP2"/>
    <property type="match status" value="1"/>
</dbReference>
<keyword evidence="5 7" id="KW-1133">Transmembrane helix</keyword>
<evidence type="ECO:0000256" key="2">
    <source>
        <dbReference type="ARBA" id="ARBA00022448"/>
    </source>
</evidence>
<dbReference type="InterPro" id="IPR000515">
    <property type="entry name" value="MetI-like"/>
</dbReference>
<comment type="caution">
    <text evidence="9">The sequence shown here is derived from an EMBL/GenBank/DDBJ whole genome shotgun (WGS) entry which is preliminary data.</text>
</comment>
<dbReference type="PROSITE" id="PS50928">
    <property type="entry name" value="ABC_TM1"/>
    <property type="match status" value="1"/>
</dbReference>
<sequence>MSSAVQTSNLDDPPSHVHGEAGQGPWLVAWHKFRSKPAAWIAVAVIFLITAAAIAAPLYAQWLEGLPVFRSNISGTTMLNGEEVDVLQSGVDGAVGVTPIGPTWDFTNYFLGADSQGRDVMARLLYGGRNSLVIGGSAALICCFSGGLLGVIAGFFGGILDTVLSRLFDILWAFPVYLLAISLSIVLVQGGLQFGPISVDPDSIVIPTLIIALIYIPYVARPIRAQTASLKNRTFVKASISVGASKRHILIKDVIPNILPSLLVYVPIMIALSMLIEAALSFLGVGVQDPQASWGTIINDGLSLIYTRPAVALVPGLCIAATAIAFNILGDALRDSLDVG</sequence>
<name>A0A2A3Z2D0_BREAU</name>
<dbReference type="AlphaFoldDB" id="A0A2A3Z2D0"/>
<keyword evidence="3" id="KW-1003">Cell membrane</keyword>
<evidence type="ECO:0000256" key="7">
    <source>
        <dbReference type="RuleBase" id="RU363032"/>
    </source>
</evidence>
<dbReference type="Gene3D" id="1.10.3720.10">
    <property type="entry name" value="MetI-like"/>
    <property type="match status" value="1"/>
</dbReference>
<keyword evidence="2 7" id="KW-0813">Transport</keyword>
<gene>
    <name evidence="9" type="ORF">CIK64_15430</name>
</gene>
<feature type="transmembrane region" description="Helical" evidence="7">
    <location>
        <begin position="305"/>
        <end position="329"/>
    </location>
</feature>
<evidence type="ECO:0000256" key="1">
    <source>
        <dbReference type="ARBA" id="ARBA00004651"/>
    </source>
</evidence>
<feature type="domain" description="ABC transmembrane type-1" evidence="8">
    <location>
        <begin position="128"/>
        <end position="330"/>
    </location>
</feature>
<evidence type="ECO:0000313" key="9">
    <source>
        <dbReference type="EMBL" id="PCC45525.1"/>
    </source>
</evidence>
<dbReference type="SUPFAM" id="SSF161098">
    <property type="entry name" value="MetI-like"/>
    <property type="match status" value="1"/>
</dbReference>